<accession>A0A8S5MN85</accession>
<proteinExistence type="predicted"/>
<reference evidence="1" key="1">
    <citation type="journal article" date="2021" name="Proc. Natl. Acad. Sci. U.S.A.">
        <title>A Catalog of Tens of Thousands of Viruses from Human Metagenomes Reveals Hidden Associations with Chronic Diseases.</title>
        <authorList>
            <person name="Tisza M.J."/>
            <person name="Buck C.B."/>
        </authorList>
    </citation>
    <scope>NUCLEOTIDE SEQUENCE</scope>
    <source>
        <strain evidence="1">Ct3Pt8</strain>
    </source>
</reference>
<protein>
    <submittedName>
        <fullName evidence="1">Uncharacterized protein</fullName>
    </submittedName>
</protein>
<dbReference type="EMBL" id="BK014935">
    <property type="protein sequence ID" value="DAD83387.1"/>
    <property type="molecule type" value="Genomic_DNA"/>
</dbReference>
<evidence type="ECO:0000313" key="1">
    <source>
        <dbReference type="EMBL" id="DAD83387.1"/>
    </source>
</evidence>
<name>A0A8S5MN85_9CAUD</name>
<sequence length="62" mass="7357">MTAFPISKGFKYFSFLKNISMCIFHINAFCCEIKRIFRVCFFICSRAFCCEIKCPIFIFAYP</sequence>
<organism evidence="1">
    <name type="scientific">Myoviridae sp. ct3Pt8</name>
    <dbReference type="NCBI Taxonomy" id="2826608"/>
    <lineage>
        <taxon>Viruses</taxon>
        <taxon>Duplodnaviria</taxon>
        <taxon>Heunggongvirae</taxon>
        <taxon>Uroviricota</taxon>
        <taxon>Caudoviricetes</taxon>
    </lineage>
</organism>